<sequence length="38" mass="4414">MEWSELDVAKKFSFLCVSLRRNEVSLSENNLMQVILAL</sequence>
<dbReference type="EMBL" id="GGEC01022897">
    <property type="protein sequence ID" value="MBX03381.1"/>
    <property type="molecule type" value="Transcribed_RNA"/>
</dbReference>
<evidence type="ECO:0000313" key="1">
    <source>
        <dbReference type="EMBL" id="MBX03381.1"/>
    </source>
</evidence>
<organism evidence="1">
    <name type="scientific">Rhizophora mucronata</name>
    <name type="common">Asiatic mangrove</name>
    <dbReference type="NCBI Taxonomy" id="61149"/>
    <lineage>
        <taxon>Eukaryota</taxon>
        <taxon>Viridiplantae</taxon>
        <taxon>Streptophyta</taxon>
        <taxon>Embryophyta</taxon>
        <taxon>Tracheophyta</taxon>
        <taxon>Spermatophyta</taxon>
        <taxon>Magnoliopsida</taxon>
        <taxon>eudicotyledons</taxon>
        <taxon>Gunneridae</taxon>
        <taxon>Pentapetalae</taxon>
        <taxon>rosids</taxon>
        <taxon>fabids</taxon>
        <taxon>Malpighiales</taxon>
        <taxon>Rhizophoraceae</taxon>
        <taxon>Rhizophora</taxon>
    </lineage>
</organism>
<proteinExistence type="predicted"/>
<dbReference type="AlphaFoldDB" id="A0A2P2KCK5"/>
<accession>A0A2P2KCK5</accession>
<protein>
    <submittedName>
        <fullName evidence="1">Uncharacterized protein</fullName>
    </submittedName>
</protein>
<name>A0A2P2KCK5_RHIMU</name>
<reference evidence="1" key="1">
    <citation type="submission" date="2018-02" db="EMBL/GenBank/DDBJ databases">
        <title>Rhizophora mucronata_Transcriptome.</title>
        <authorList>
            <person name="Meera S.P."/>
            <person name="Sreeshan A."/>
            <person name="Augustine A."/>
        </authorList>
    </citation>
    <scope>NUCLEOTIDE SEQUENCE</scope>
    <source>
        <tissue evidence="1">Leaf</tissue>
    </source>
</reference>